<evidence type="ECO:0000256" key="1">
    <source>
        <dbReference type="ARBA" id="ARBA00023015"/>
    </source>
</evidence>
<dbReference type="GO" id="GO:0003700">
    <property type="term" value="F:DNA-binding transcription factor activity"/>
    <property type="evidence" value="ECO:0007669"/>
    <property type="project" value="InterPro"/>
</dbReference>
<organism evidence="5 6">
    <name type="scientific">Lentzea tibetensis</name>
    <dbReference type="NCBI Taxonomy" id="2591470"/>
    <lineage>
        <taxon>Bacteria</taxon>
        <taxon>Bacillati</taxon>
        <taxon>Actinomycetota</taxon>
        <taxon>Actinomycetes</taxon>
        <taxon>Pseudonocardiales</taxon>
        <taxon>Pseudonocardiaceae</taxon>
        <taxon>Lentzea</taxon>
    </lineage>
</organism>
<keyword evidence="3" id="KW-0804">Transcription</keyword>
<accession>A0A563EYG5</accession>
<dbReference type="GO" id="GO:0003677">
    <property type="term" value="F:DNA binding"/>
    <property type="evidence" value="ECO:0007669"/>
    <property type="project" value="UniProtKB-KW"/>
</dbReference>
<keyword evidence="1" id="KW-0805">Transcription regulation</keyword>
<keyword evidence="2" id="KW-0238">DNA-binding</keyword>
<dbReference type="CDD" id="cd07377">
    <property type="entry name" value="WHTH_GntR"/>
    <property type="match status" value="1"/>
</dbReference>
<dbReference type="Pfam" id="PF00392">
    <property type="entry name" value="GntR"/>
    <property type="match status" value="1"/>
</dbReference>
<dbReference type="InterPro" id="IPR008920">
    <property type="entry name" value="TF_FadR/GntR_C"/>
</dbReference>
<dbReference type="InterPro" id="IPR000524">
    <property type="entry name" value="Tscrpt_reg_HTH_GntR"/>
</dbReference>
<protein>
    <submittedName>
        <fullName evidence="5">GntR family transcriptional regulator</fullName>
    </submittedName>
</protein>
<reference evidence="5 6" key="1">
    <citation type="submission" date="2019-07" db="EMBL/GenBank/DDBJ databases">
        <title>Lentzea xizangensis sp. nov., isolated from Qinghai-Tibetan Plateau Soils.</title>
        <authorList>
            <person name="Huang J."/>
        </authorList>
    </citation>
    <scope>NUCLEOTIDE SEQUENCE [LARGE SCALE GENOMIC DNA]</scope>
    <source>
        <strain evidence="5 6">FXJ1.1311</strain>
    </source>
</reference>
<dbReference type="Gene3D" id="1.10.10.10">
    <property type="entry name" value="Winged helix-like DNA-binding domain superfamily/Winged helix DNA-binding domain"/>
    <property type="match status" value="1"/>
</dbReference>
<dbReference type="SMART" id="SM00895">
    <property type="entry name" value="FCD"/>
    <property type="match status" value="1"/>
</dbReference>
<dbReference type="PROSITE" id="PS50949">
    <property type="entry name" value="HTH_GNTR"/>
    <property type="match status" value="1"/>
</dbReference>
<sequence>MRPKTNYEFVRQTLRSEIIEGVIEPGARLVQTELAKRLDVSTTPVREALQDLAREGLVLLDPHRGAVVRSLSLDEVREIYELRMVLEPMLLRKAVSELDGKELDHARRLYERMETEQDVSRWAELNREFHHTLFAPADGTRLGDIVASLRDSAIPYVALSLAKPDQRADSNAEHAELLAHLRDGDLDAAERLTRDHLAATLRAIEESRSTLS</sequence>
<dbReference type="EMBL" id="VOBR01000005">
    <property type="protein sequence ID" value="TWP52663.1"/>
    <property type="molecule type" value="Genomic_DNA"/>
</dbReference>
<keyword evidence="6" id="KW-1185">Reference proteome</keyword>
<evidence type="ECO:0000313" key="6">
    <source>
        <dbReference type="Proteomes" id="UP000316639"/>
    </source>
</evidence>
<dbReference type="PANTHER" id="PTHR43537">
    <property type="entry name" value="TRANSCRIPTIONAL REGULATOR, GNTR FAMILY"/>
    <property type="match status" value="1"/>
</dbReference>
<evidence type="ECO:0000256" key="2">
    <source>
        <dbReference type="ARBA" id="ARBA00023125"/>
    </source>
</evidence>
<dbReference type="PANTHER" id="PTHR43537:SF41">
    <property type="entry name" value="TRANSCRIPTIONAL REGULATORY PROTEIN"/>
    <property type="match status" value="1"/>
</dbReference>
<dbReference type="AlphaFoldDB" id="A0A563EYG5"/>
<dbReference type="InterPro" id="IPR036388">
    <property type="entry name" value="WH-like_DNA-bd_sf"/>
</dbReference>
<proteinExistence type="predicted"/>
<evidence type="ECO:0000256" key="3">
    <source>
        <dbReference type="ARBA" id="ARBA00023163"/>
    </source>
</evidence>
<dbReference type="InterPro" id="IPR036390">
    <property type="entry name" value="WH_DNA-bd_sf"/>
</dbReference>
<feature type="domain" description="HTH gntR-type" evidence="4">
    <location>
        <begin position="4"/>
        <end position="71"/>
    </location>
</feature>
<dbReference type="Pfam" id="PF07729">
    <property type="entry name" value="FCD"/>
    <property type="match status" value="1"/>
</dbReference>
<dbReference type="InterPro" id="IPR011711">
    <property type="entry name" value="GntR_C"/>
</dbReference>
<comment type="caution">
    <text evidence="5">The sequence shown here is derived from an EMBL/GenBank/DDBJ whole genome shotgun (WGS) entry which is preliminary data.</text>
</comment>
<gene>
    <name evidence="5" type="ORF">FKR81_10200</name>
</gene>
<dbReference type="OrthoDB" id="3186208at2"/>
<name>A0A563EYG5_9PSEU</name>
<dbReference type="RefSeq" id="WP_146350719.1">
    <property type="nucleotide sequence ID" value="NZ_VOBR01000005.1"/>
</dbReference>
<dbReference type="SMART" id="SM00345">
    <property type="entry name" value="HTH_GNTR"/>
    <property type="match status" value="1"/>
</dbReference>
<dbReference type="Gene3D" id="1.20.120.530">
    <property type="entry name" value="GntR ligand-binding domain-like"/>
    <property type="match status" value="1"/>
</dbReference>
<evidence type="ECO:0000313" key="5">
    <source>
        <dbReference type="EMBL" id="TWP52663.1"/>
    </source>
</evidence>
<dbReference type="SUPFAM" id="SSF48008">
    <property type="entry name" value="GntR ligand-binding domain-like"/>
    <property type="match status" value="1"/>
</dbReference>
<dbReference type="Proteomes" id="UP000316639">
    <property type="component" value="Unassembled WGS sequence"/>
</dbReference>
<evidence type="ECO:0000259" key="4">
    <source>
        <dbReference type="PROSITE" id="PS50949"/>
    </source>
</evidence>
<dbReference type="SUPFAM" id="SSF46785">
    <property type="entry name" value="Winged helix' DNA-binding domain"/>
    <property type="match status" value="1"/>
</dbReference>